<evidence type="ECO:0008006" key="5">
    <source>
        <dbReference type="Google" id="ProtNLM"/>
    </source>
</evidence>
<dbReference type="GO" id="GO:0005829">
    <property type="term" value="C:cytosol"/>
    <property type="evidence" value="ECO:0007669"/>
    <property type="project" value="TreeGrafter"/>
</dbReference>
<feature type="region of interest" description="Disordered" evidence="2">
    <location>
        <begin position="28"/>
        <end position="49"/>
    </location>
</feature>
<evidence type="ECO:0000313" key="3">
    <source>
        <dbReference type="EMBL" id="GMI41668.1"/>
    </source>
</evidence>
<organism evidence="3 4">
    <name type="scientific">Triparma columacea</name>
    <dbReference type="NCBI Taxonomy" id="722753"/>
    <lineage>
        <taxon>Eukaryota</taxon>
        <taxon>Sar</taxon>
        <taxon>Stramenopiles</taxon>
        <taxon>Ochrophyta</taxon>
        <taxon>Bolidophyceae</taxon>
        <taxon>Parmales</taxon>
        <taxon>Triparmaceae</taxon>
        <taxon>Triparma</taxon>
    </lineage>
</organism>
<sequence length="346" mass="37860">MTSLIASEKQQEQLLALGFKPVYDVPAPRADDDLKSSDKADKPAPPAPCGISFRDNVLISSSQSPILTHEQDTALTNELVTLSGLSGIALPECMYGGSHVSIEFVRSGVVHKSISWKALDSIREWGAKQGGNEGAEVGVKSKGALKWEEKGISKGLGDIKLSDEYRYDWTFSSPYIHTVTTTGVAAEAITANATATTTGSAPSAWTRLSASGIKFPLLMDQSAPILYFNDVRLYEDDLHDVGDTLASCKVRVMPSCLYVLYRNFVRVDGVMLRARDTRVFHEFATDEVYMDVAWREVNWEGLKALGLPVDVKSWRAEHSDCNRNIGKIPLVKGGTGEETGHFVMKL</sequence>
<dbReference type="InterPro" id="IPR051330">
    <property type="entry name" value="Phosphatase_reg/MetRdx"/>
</dbReference>
<protein>
    <recommendedName>
        <fullName evidence="5">TIP41-like protein</fullName>
    </recommendedName>
</protein>
<dbReference type="EMBL" id="BRYA01000155">
    <property type="protein sequence ID" value="GMI41668.1"/>
    <property type="molecule type" value="Genomic_DNA"/>
</dbReference>
<reference evidence="4" key="1">
    <citation type="journal article" date="2023" name="Commun. Biol.">
        <title>Genome analysis of Parmales, the sister group of diatoms, reveals the evolutionary specialization of diatoms from phago-mixotrophs to photoautotrophs.</title>
        <authorList>
            <person name="Ban H."/>
            <person name="Sato S."/>
            <person name="Yoshikawa S."/>
            <person name="Yamada K."/>
            <person name="Nakamura Y."/>
            <person name="Ichinomiya M."/>
            <person name="Sato N."/>
            <person name="Blanc-Mathieu R."/>
            <person name="Endo H."/>
            <person name="Kuwata A."/>
            <person name="Ogata H."/>
        </authorList>
    </citation>
    <scope>NUCLEOTIDE SEQUENCE [LARGE SCALE GENOMIC DNA]</scope>
</reference>
<comment type="caution">
    <text evidence="3">The sequence shown here is derived from an EMBL/GenBank/DDBJ whole genome shotgun (WGS) entry which is preliminary data.</text>
</comment>
<dbReference type="OrthoDB" id="10253878at2759"/>
<gene>
    <name evidence="3" type="ORF">TrCOL_g12794</name>
</gene>
<dbReference type="PANTHER" id="PTHR21021">
    <property type="entry name" value="GAF/PUTATIVE CYTOSKELETAL PROTEIN"/>
    <property type="match status" value="1"/>
</dbReference>
<feature type="compositionally biased region" description="Basic and acidic residues" evidence="2">
    <location>
        <begin position="29"/>
        <end position="42"/>
    </location>
</feature>
<comment type="similarity">
    <text evidence="1">Belongs to the TIP41 family.</text>
</comment>
<evidence type="ECO:0000256" key="2">
    <source>
        <dbReference type="SAM" id="MobiDB-lite"/>
    </source>
</evidence>
<dbReference type="Pfam" id="PF04176">
    <property type="entry name" value="TIP41"/>
    <property type="match status" value="1"/>
</dbReference>
<accession>A0A9W7LAF4</accession>
<dbReference type="PANTHER" id="PTHR21021:SF16">
    <property type="entry name" value="TIP41-LIKE PROTEIN"/>
    <property type="match status" value="1"/>
</dbReference>
<dbReference type="InterPro" id="IPR007303">
    <property type="entry name" value="TIP41-like"/>
</dbReference>
<dbReference type="AlphaFoldDB" id="A0A9W7LAF4"/>
<name>A0A9W7LAF4_9STRA</name>
<evidence type="ECO:0000313" key="4">
    <source>
        <dbReference type="Proteomes" id="UP001165065"/>
    </source>
</evidence>
<proteinExistence type="inferred from homology"/>
<dbReference type="GO" id="GO:0031929">
    <property type="term" value="P:TOR signaling"/>
    <property type="evidence" value="ECO:0007669"/>
    <property type="project" value="TreeGrafter"/>
</dbReference>
<evidence type="ECO:0000256" key="1">
    <source>
        <dbReference type="ARBA" id="ARBA00006658"/>
    </source>
</evidence>
<dbReference type="Proteomes" id="UP001165065">
    <property type="component" value="Unassembled WGS sequence"/>
</dbReference>
<keyword evidence="4" id="KW-1185">Reference proteome</keyword>